<gene>
    <name evidence="7" type="ORF">C2R22_02020</name>
</gene>
<dbReference type="InterPro" id="IPR017039">
    <property type="entry name" value="Virul_fac_BrkB"/>
</dbReference>
<feature type="transmembrane region" description="Helical" evidence="6">
    <location>
        <begin position="37"/>
        <end position="59"/>
    </location>
</feature>
<keyword evidence="8" id="KW-1185">Reference proteome</keyword>
<keyword evidence="3 6" id="KW-0812">Transmembrane</keyword>
<evidence type="ECO:0000313" key="7">
    <source>
        <dbReference type="EMBL" id="AUV80587.1"/>
    </source>
</evidence>
<proteinExistence type="predicted"/>
<dbReference type="AlphaFoldDB" id="A0A2I8VF82"/>
<evidence type="ECO:0000256" key="4">
    <source>
        <dbReference type="ARBA" id="ARBA00022989"/>
    </source>
</evidence>
<dbReference type="Pfam" id="PF03631">
    <property type="entry name" value="Virul_fac_BrkB"/>
    <property type="match status" value="1"/>
</dbReference>
<reference evidence="7 8" key="1">
    <citation type="submission" date="2018-01" db="EMBL/GenBank/DDBJ databases">
        <title>Complete genome sequence of Salinigranum rubrum GX10T, an extremely halophilic archaeon isolated from a marine solar saltern.</title>
        <authorList>
            <person name="Han S."/>
        </authorList>
    </citation>
    <scope>NUCLEOTIDE SEQUENCE [LARGE SCALE GENOMIC DNA]</scope>
    <source>
        <strain evidence="7 8">GX10</strain>
    </source>
</reference>
<evidence type="ECO:0000256" key="5">
    <source>
        <dbReference type="ARBA" id="ARBA00023136"/>
    </source>
</evidence>
<protein>
    <recommendedName>
        <fullName evidence="9">YihY/virulence factor BrkB family protein</fullName>
    </recommendedName>
</protein>
<comment type="subcellular location">
    <subcellularLocation>
        <location evidence="1">Cell membrane</location>
        <topology evidence="1">Multi-pass membrane protein</topology>
    </subcellularLocation>
</comment>
<keyword evidence="2" id="KW-1003">Cell membrane</keyword>
<keyword evidence="5 6" id="KW-0472">Membrane</keyword>
<accession>A0A2I8VF82</accession>
<evidence type="ECO:0000313" key="8">
    <source>
        <dbReference type="Proteomes" id="UP000236584"/>
    </source>
</evidence>
<sequence length="104" mass="10707">MVPSMGSNPREAGVVSFTRTVFDAVREENVSFMAGSLAYYGFVSIVPLVALAFLALAVVGGEALARTVVSLTRSTLSPTIEAFLRQNVLNAAVSGTVGASVVGV</sequence>
<dbReference type="EMBL" id="CP026309">
    <property type="protein sequence ID" value="AUV80587.1"/>
    <property type="molecule type" value="Genomic_DNA"/>
</dbReference>
<name>A0A2I8VF82_9EURY</name>
<dbReference type="KEGG" id="srub:C2R22_02020"/>
<evidence type="ECO:0008006" key="9">
    <source>
        <dbReference type="Google" id="ProtNLM"/>
    </source>
</evidence>
<evidence type="ECO:0000256" key="1">
    <source>
        <dbReference type="ARBA" id="ARBA00004651"/>
    </source>
</evidence>
<dbReference type="GO" id="GO:0005886">
    <property type="term" value="C:plasma membrane"/>
    <property type="evidence" value="ECO:0007669"/>
    <property type="project" value="UniProtKB-SubCell"/>
</dbReference>
<organism evidence="7 8">
    <name type="scientific">Salinigranum rubrum</name>
    <dbReference type="NCBI Taxonomy" id="755307"/>
    <lineage>
        <taxon>Archaea</taxon>
        <taxon>Methanobacteriati</taxon>
        <taxon>Methanobacteriota</taxon>
        <taxon>Stenosarchaea group</taxon>
        <taxon>Halobacteria</taxon>
        <taxon>Halobacteriales</taxon>
        <taxon>Haloferacaceae</taxon>
        <taxon>Salinigranum</taxon>
    </lineage>
</organism>
<keyword evidence="4 6" id="KW-1133">Transmembrane helix</keyword>
<evidence type="ECO:0000256" key="6">
    <source>
        <dbReference type="SAM" id="Phobius"/>
    </source>
</evidence>
<dbReference type="Proteomes" id="UP000236584">
    <property type="component" value="Chromosome"/>
</dbReference>
<evidence type="ECO:0000256" key="3">
    <source>
        <dbReference type="ARBA" id="ARBA00022692"/>
    </source>
</evidence>
<evidence type="ECO:0000256" key="2">
    <source>
        <dbReference type="ARBA" id="ARBA00022475"/>
    </source>
</evidence>